<keyword evidence="1" id="KW-0812">Transmembrane</keyword>
<dbReference type="GO" id="GO:0003676">
    <property type="term" value="F:nucleic acid binding"/>
    <property type="evidence" value="ECO:0007669"/>
    <property type="project" value="InterPro"/>
</dbReference>
<keyword evidence="3" id="KW-1185">Reference proteome</keyword>
<dbReference type="InterPro" id="IPR012156">
    <property type="entry name" value="Cold_shock_CspA"/>
</dbReference>
<evidence type="ECO:0000256" key="1">
    <source>
        <dbReference type="SAM" id="Phobius"/>
    </source>
</evidence>
<feature type="transmembrane region" description="Helical" evidence="1">
    <location>
        <begin position="72"/>
        <end position="91"/>
    </location>
</feature>
<evidence type="ECO:0000313" key="2">
    <source>
        <dbReference type="EMBL" id="MVP00282.1"/>
    </source>
</evidence>
<reference evidence="2 3" key="1">
    <citation type="journal article" date="2019" name="Microorganisms">
        <title>Paenibacillus lutrae sp. nov., A Chitinolytic Species Isolated from A River Otter in Castril Natural Park, Granada, Spain.</title>
        <authorList>
            <person name="Rodriguez M."/>
            <person name="Reina J.C."/>
            <person name="Bejar V."/>
            <person name="Llamas I."/>
        </authorList>
    </citation>
    <scope>NUCLEOTIDE SEQUENCE [LARGE SCALE GENOMIC DNA]</scope>
    <source>
        <strain evidence="2 3">N10</strain>
    </source>
</reference>
<dbReference type="PIRSF" id="PIRSF002599">
    <property type="entry name" value="Cold_shock_A"/>
    <property type="match status" value="1"/>
</dbReference>
<name>A0A7X3FIP5_9BACL</name>
<feature type="transmembrane region" description="Helical" evidence="1">
    <location>
        <begin position="42"/>
        <end position="60"/>
    </location>
</feature>
<proteinExistence type="predicted"/>
<evidence type="ECO:0000313" key="3">
    <source>
        <dbReference type="Proteomes" id="UP000490800"/>
    </source>
</evidence>
<feature type="transmembrane region" description="Helical" evidence="1">
    <location>
        <begin position="6"/>
        <end position="22"/>
    </location>
</feature>
<gene>
    <name evidence="2" type="ORF">EDM21_12250</name>
</gene>
<dbReference type="InterPro" id="IPR010718">
    <property type="entry name" value="DUF1294"/>
</dbReference>
<protein>
    <submittedName>
        <fullName evidence="2">DUF1294 domain-containing protein</fullName>
    </submittedName>
</protein>
<dbReference type="Proteomes" id="UP000490800">
    <property type="component" value="Unassembled WGS sequence"/>
</dbReference>
<dbReference type="AlphaFoldDB" id="A0A7X3FIP5"/>
<sequence>MLVIRIIILYLVVVNVIACMLMGSDKRKSKRGGWRIPEKRLFLLALIGGSAGVWTGMYIYRHKTQHLSFRIGIPFLLLVNIVLFAKFIIYVR</sequence>
<dbReference type="EMBL" id="RHLK01000006">
    <property type="protein sequence ID" value="MVP00282.1"/>
    <property type="molecule type" value="Genomic_DNA"/>
</dbReference>
<comment type="caution">
    <text evidence="2">The sequence shown here is derived from an EMBL/GenBank/DDBJ whole genome shotgun (WGS) entry which is preliminary data.</text>
</comment>
<dbReference type="Pfam" id="PF06961">
    <property type="entry name" value="DUF1294"/>
    <property type="match status" value="1"/>
</dbReference>
<accession>A0A7X3FIP5</accession>
<keyword evidence="1" id="KW-0472">Membrane</keyword>
<dbReference type="RefSeq" id="WP_166541977.1">
    <property type="nucleotide sequence ID" value="NZ_RHLK01000006.1"/>
</dbReference>
<organism evidence="2 3">
    <name type="scientific">Paenibacillus lutrae</name>
    <dbReference type="NCBI Taxonomy" id="2078573"/>
    <lineage>
        <taxon>Bacteria</taxon>
        <taxon>Bacillati</taxon>
        <taxon>Bacillota</taxon>
        <taxon>Bacilli</taxon>
        <taxon>Bacillales</taxon>
        <taxon>Paenibacillaceae</taxon>
        <taxon>Paenibacillus</taxon>
    </lineage>
</organism>
<keyword evidence="1" id="KW-1133">Transmembrane helix</keyword>